<feature type="compositionally biased region" description="Polar residues" evidence="1">
    <location>
        <begin position="17"/>
        <end position="35"/>
    </location>
</feature>
<feature type="region of interest" description="Disordered" evidence="1">
    <location>
        <begin position="52"/>
        <end position="86"/>
    </location>
</feature>
<comment type="caution">
    <text evidence="2">The sequence shown here is derived from an EMBL/GenBank/DDBJ whole genome shotgun (WGS) entry which is preliminary data.</text>
</comment>
<feature type="compositionally biased region" description="Low complexity" evidence="1">
    <location>
        <begin position="58"/>
        <end position="76"/>
    </location>
</feature>
<sequence length="163" mass="17062">MIAKTSGTMAAIESSEESQSTRAADSPFDSGNSSHPAIRVTTITGMLIRKTEPHQNRSSSTPPTSGPSAAPAVAPTDQMAIARARWPRSRNIERTIESVEGISVAPARPSRARAAIRVSGLGANAASAEESPNPTVPISSSLLRPIRSARLPMVISRPARTNA</sequence>
<evidence type="ECO:0000313" key="2">
    <source>
        <dbReference type="EMBL" id="GAA1101235.1"/>
    </source>
</evidence>
<gene>
    <name evidence="2" type="ORF">GCM10009668_19340</name>
</gene>
<evidence type="ECO:0000256" key="1">
    <source>
        <dbReference type="SAM" id="MobiDB-lite"/>
    </source>
</evidence>
<dbReference type="Proteomes" id="UP001501581">
    <property type="component" value="Unassembled WGS sequence"/>
</dbReference>
<reference evidence="2 3" key="1">
    <citation type="journal article" date="2019" name="Int. J. Syst. Evol. Microbiol.">
        <title>The Global Catalogue of Microorganisms (GCM) 10K type strain sequencing project: providing services to taxonomists for standard genome sequencing and annotation.</title>
        <authorList>
            <consortium name="The Broad Institute Genomics Platform"/>
            <consortium name="The Broad Institute Genome Sequencing Center for Infectious Disease"/>
            <person name="Wu L."/>
            <person name="Ma J."/>
        </authorList>
    </citation>
    <scope>NUCLEOTIDE SEQUENCE [LARGE SCALE GENOMIC DNA]</scope>
    <source>
        <strain evidence="2 3">JCM 13008</strain>
    </source>
</reference>
<feature type="region of interest" description="Disordered" evidence="1">
    <location>
        <begin position="1"/>
        <end position="38"/>
    </location>
</feature>
<evidence type="ECO:0000313" key="3">
    <source>
        <dbReference type="Proteomes" id="UP001501581"/>
    </source>
</evidence>
<protein>
    <submittedName>
        <fullName evidence="2">Uncharacterized protein</fullName>
    </submittedName>
</protein>
<dbReference type="EMBL" id="BAAALG010000007">
    <property type="protein sequence ID" value="GAA1101235.1"/>
    <property type="molecule type" value="Genomic_DNA"/>
</dbReference>
<proteinExistence type="predicted"/>
<keyword evidence="3" id="KW-1185">Reference proteome</keyword>
<name>A0ABN1TU82_9ACTN</name>
<accession>A0ABN1TU82</accession>
<organism evidence="2 3">
    <name type="scientific">Nocardioides dubius</name>
    <dbReference type="NCBI Taxonomy" id="317019"/>
    <lineage>
        <taxon>Bacteria</taxon>
        <taxon>Bacillati</taxon>
        <taxon>Actinomycetota</taxon>
        <taxon>Actinomycetes</taxon>
        <taxon>Propionibacteriales</taxon>
        <taxon>Nocardioidaceae</taxon>
        <taxon>Nocardioides</taxon>
    </lineage>
</organism>